<dbReference type="Pfam" id="PF01129">
    <property type="entry name" value="ART"/>
    <property type="match status" value="1"/>
</dbReference>
<comment type="catalytic activity">
    <reaction evidence="5 6">
        <text>L-arginyl-[protein] + NAD(+) = N(omega)-(ADP-D-ribosyl)-L-arginyl-[protein] + nicotinamide + H(+)</text>
        <dbReference type="Rhea" id="RHEA:19149"/>
        <dbReference type="Rhea" id="RHEA-COMP:10532"/>
        <dbReference type="Rhea" id="RHEA-COMP:15087"/>
        <dbReference type="ChEBI" id="CHEBI:15378"/>
        <dbReference type="ChEBI" id="CHEBI:17154"/>
        <dbReference type="ChEBI" id="CHEBI:29965"/>
        <dbReference type="ChEBI" id="CHEBI:57540"/>
        <dbReference type="ChEBI" id="CHEBI:142554"/>
        <dbReference type="EC" id="2.4.2.31"/>
    </reaction>
</comment>
<protein>
    <recommendedName>
        <fullName evidence="6">NAD(P)(+)--arginine ADP-ribosyltransferase</fullName>
        <ecNumber evidence="6">2.4.2.31</ecNumber>
    </recommendedName>
    <alternativeName>
        <fullName evidence="6">Mono(ADP-ribosyl)transferase</fullName>
    </alternativeName>
</protein>
<comment type="caution">
    <text evidence="7">The sequence shown here is derived from an EMBL/GenBank/DDBJ whole genome shotgun (WGS) entry which is preliminary data.</text>
</comment>
<evidence type="ECO:0000256" key="4">
    <source>
        <dbReference type="ARBA" id="ARBA00022695"/>
    </source>
</evidence>
<proteinExistence type="inferred from homology"/>
<keyword evidence="6" id="KW-0520">NAD</keyword>
<dbReference type="GO" id="GO:0106274">
    <property type="term" value="F:NAD+-protein-arginine ADP-ribosyltransferase activity"/>
    <property type="evidence" value="ECO:0007669"/>
    <property type="project" value="UniProtKB-EC"/>
</dbReference>
<dbReference type="EMBL" id="CAJNOJ010000480">
    <property type="protein sequence ID" value="CAF1462826.1"/>
    <property type="molecule type" value="Genomic_DNA"/>
</dbReference>
<dbReference type="Proteomes" id="UP000663852">
    <property type="component" value="Unassembled WGS sequence"/>
</dbReference>
<keyword evidence="4" id="KW-0548">Nucleotidyltransferase</keyword>
<dbReference type="Gene3D" id="3.90.176.10">
    <property type="entry name" value="Toxin ADP-ribosyltransferase, Chain A, domain 1"/>
    <property type="match status" value="1"/>
</dbReference>
<accession>A0A815QIA3</accession>
<dbReference type="AlphaFoldDB" id="A0A815QIA3"/>
<keyword evidence="2 6" id="KW-0328">Glycosyltransferase</keyword>
<reference evidence="7" key="1">
    <citation type="submission" date="2021-02" db="EMBL/GenBank/DDBJ databases">
        <authorList>
            <person name="Nowell W R."/>
        </authorList>
    </citation>
    <scope>NUCLEOTIDE SEQUENCE</scope>
</reference>
<comment type="similarity">
    <text evidence="1 6">Belongs to the Arg-specific ADP-ribosyltransferase family.</text>
</comment>
<evidence type="ECO:0000256" key="2">
    <source>
        <dbReference type="ARBA" id="ARBA00022676"/>
    </source>
</evidence>
<sequence length="312" mass="35895">MMIRNRFGLLPVQEARTDEIKKLFEQREQQNNENRFVGDTNSIEWLTVNERAAEYAVFYRDSLKKAYENGINCDLLVFYLKEIVANNPKGVLDVIYYFRAYFESKDATHIVKAYTVESDFYRTLNKDLAKMISHRDHIGIEVNIEVEIPGAIAGVLSCDPALQQFSFTGDTFRGMHVTTNDLDQYKAGSTIMTKSFLSTSKKEEVAASFIVKNLEQEGLASNSNKVPVICHYSIRNRNTALAIETFSIYEREEEVLILPINVFKVVSVRENSGRFEIKLVEQERLARTIWRLRVCSVSYVTLRFHLVIESVA</sequence>
<dbReference type="SUPFAM" id="SSF56399">
    <property type="entry name" value="ADP-ribosylation"/>
    <property type="match status" value="1"/>
</dbReference>
<keyword evidence="6" id="KW-0521">NADP</keyword>
<keyword evidence="3 6" id="KW-0808">Transferase</keyword>
<dbReference type="OrthoDB" id="423533at2759"/>
<name>A0A815QIA3_ADIRI</name>
<evidence type="ECO:0000256" key="1">
    <source>
        <dbReference type="ARBA" id="ARBA00009558"/>
    </source>
</evidence>
<evidence type="ECO:0000256" key="3">
    <source>
        <dbReference type="ARBA" id="ARBA00022679"/>
    </source>
</evidence>
<evidence type="ECO:0000256" key="6">
    <source>
        <dbReference type="RuleBase" id="RU361228"/>
    </source>
</evidence>
<dbReference type="EC" id="2.4.2.31" evidence="6"/>
<organism evidence="7 8">
    <name type="scientific">Adineta ricciae</name>
    <name type="common">Rotifer</name>
    <dbReference type="NCBI Taxonomy" id="249248"/>
    <lineage>
        <taxon>Eukaryota</taxon>
        <taxon>Metazoa</taxon>
        <taxon>Spiralia</taxon>
        <taxon>Gnathifera</taxon>
        <taxon>Rotifera</taxon>
        <taxon>Eurotatoria</taxon>
        <taxon>Bdelloidea</taxon>
        <taxon>Adinetida</taxon>
        <taxon>Adinetidae</taxon>
        <taxon>Adineta</taxon>
    </lineage>
</organism>
<dbReference type="GO" id="GO:0016779">
    <property type="term" value="F:nucleotidyltransferase activity"/>
    <property type="evidence" value="ECO:0007669"/>
    <property type="project" value="UniProtKB-KW"/>
</dbReference>
<evidence type="ECO:0000313" key="8">
    <source>
        <dbReference type="Proteomes" id="UP000663852"/>
    </source>
</evidence>
<evidence type="ECO:0000256" key="5">
    <source>
        <dbReference type="ARBA" id="ARBA00047597"/>
    </source>
</evidence>
<dbReference type="InterPro" id="IPR000768">
    <property type="entry name" value="ART"/>
</dbReference>
<evidence type="ECO:0000313" key="7">
    <source>
        <dbReference type="EMBL" id="CAF1462826.1"/>
    </source>
</evidence>
<gene>
    <name evidence="7" type="ORF">EDS130_LOCUS40271</name>
</gene>